<evidence type="ECO:0000256" key="1">
    <source>
        <dbReference type="SAM" id="Phobius"/>
    </source>
</evidence>
<reference evidence="2" key="1">
    <citation type="submission" date="2022-11" db="EMBL/GenBank/DDBJ databases">
        <authorList>
            <person name="Petersen C."/>
        </authorList>
    </citation>
    <scope>NUCLEOTIDE SEQUENCE</scope>
    <source>
        <strain evidence="2">IBT 34128</strain>
    </source>
</reference>
<protein>
    <submittedName>
        <fullName evidence="2">Uncharacterized protein</fullName>
    </submittedName>
</protein>
<comment type="caution">
    <text evidence="2">The sequence shown here is derived from an EMBL/GenBank/DDBJ whole genome shotgun (WGS) entry which is preliminary data.</text>
</comment>
<gene>
    <name evidence="2" type="ORF">NUU61_003753</name>
</gene>
<dbReference type="PANTHER" id="PTHR34144:SF8">
    <property type="entry name" value="GLYCOSYLTRANSFERASE FAMILY 69 PROTEIN"/>
    <property type="match status" value="1"/>
</dbReference>
<dbReference type="Pfam" id="PF11735">
    <property type="entry name" value="CAP59_mtransfer"/>
    <property type="match status" value="1"/>
</dbReference>
<sequence>MARLLHPDEYDIATRSSLDSQGTFNLDEADFESQTHPISKVALRRLPWLSRIFSSPFSSYRQLKPSRPTFASSSSDRSSFPRRFAFRRRFCYLHIVFGVLFALCLLTFIFCPSYTRPPAHYSALSKHLKGKIYPGRGNRRHERVFIAASLYDQGGELAGGQWGKQLLELIDMLGPKEVFLSIYENDSGEEGEKALRKLEKKINCPKSIVSEKHLDIKNLPSVTIPGGSKRVKRIEYLAQVRNRALQPLEDHPEIHYDKILYLNDILFKPADALQLLFSTNVDENGVAQYRAACSVDFDNPFKFYDTYATRDLNGYSMGLPFFPWFSTAGNGESRKDVLQGKDAVRVRSCWGGMVAFDAKYFQNGTTPNNTSPASECCLIHADLQDPQTNVDEITDTGIYMNPYVRVAYDRRTLSWLWVSRRFEKLYSFVHALGNHLVGLPWYNPRRAESPGQSVQETVWVSNGTPDGGGSFQTLDRTAGNDGYCGRRGLQVLVEDRKPGQKGWENIPIPA</sequence>
<organism evidence="2 3">
    <name type="scientific">Penicillium alfredii</name>
    <dbReference type="NCBI Taxonomy" id="1506179"/>
    <lineage>
        <taxon>Eukaryota</taxon>
        <taxon>Fungi</taxon>
        <taxon>Dikarya</taxon>
        <taxon>Ascomycota</taxon>
        <taxon>Pezizomycotina</taxon>
        <taxon>Eurotiomycetes</taxon>
        <taxon>Eurotiomycetidae</taxon>
        <taxon>Eurotiales</taxon>
        <taxon>Aspergillaceae</taxon>
        <taxon>Penicillium</taxon>
    </lineage>
</organism>
<keyword evidence="1" id="KW-1133">Transmembrane helix</keyword>
<dbReference type="GeneID" id="81393503"/>
<feature type="transmembrane region" description="Helical" evidence="1">
    <location>
        <begin position="90"/>
        <end position="110"/>
    </location>
</feature>
<dbReference type="InterPro" id="IPR021047">
    <property type="entry name" value="Mannosyltransferase_CMT1"/>
</dbReference>
<keyword evidence="3" id="KW-1185">Reference proteome</keyword>
<evidence type="ECO:0000313" key="3">
    <source>
        <dbReference type="Proteomes" id="UP001141434"/>
    </source>
</evidence>
<evidence type="ECO:0000313" key="2">
    <source>
        <dbReference type="EMBL" id="KAJ5101531.1"/>
    </source>
</evidence>
<keyword evidence="1" id="KW-0472">Membrane</keyword>
<dbReference type="AlphaFoldDB" id="A0A9W9FJU4"/>
<accession>A0A9W9FJU4</accession>
<dbReference type="RefSeq" id="XP_056512362.1">
    <property type="nucleotide sequence ID" value="XM_056654335.1"/>
</dbReference>
<proteinExistence type="predicted"/>
<keyword evidence="1" id="KW-0812">Transmembrane</keyword>
<reference evidence="2" key="2">
    <citation type="journal article" date="2023" name="IMA Fungus">
        <title>Comparative genomic study of the Penicillium genus elucidates a diverse pangenome and 15 lateral gene transfer events.</title>
        <authorList>
            <person name="Petersen C."/>
            <person name="Sorensen T."/>
            <person name="Nielsen M.R."/>
            <person name="Sondergaard T.E."/>
            <person name="Sorensen J.L."/>
            <person name="Fitzpatrick D.A."/>
            <person name="Frisvad J.C."/>
            <person name="Nielsen K.L."/>
        </authorList>
    </citation>
    <scope>NUCLEOTIDE SEQUENCE</scope>
    <source>
        <strain evidence="2">IBT 34128</strain>
    </source>
</reference>
<dbReference type="PANTHER" id="PTHR34144">
    <property type="entry name" value="CHROMOSOME 8, WHOLE GENOME SHOTGUN SEQUENCE"/>
    <property type="match status" value="1"/>
</dbReference>
<dbReference type="EMBL" id="JAPMSZ010000005">
    <property type="protein sequence ID" value="KAJ5101531.1"/>
    <property type="molecule type" value="Genomic_DNA"/>
</dbReference>
<dbReference type="OrthoDB" id="262547at2759"/>
<name>A0A9W9FJU4_9EURO</name>
<dbReference type="Proteomes" id="UP001141434">
    <property type="component" value="Unassembled WGS sequence"/>
</dbReference>